<feature type="region of interest" description="Disordered" evidence="10">
    <location>
        <begin position="242"/>
        <end position="353"/>
    </location>
</feature>
<keyword evidence="3" id="KW-0805">Transcription regulation</keyword>
<dbReference type="SUPFAM" id="SSF57959">
    <property type="entry name" value="Leucine zipper domain"/>
    <property type="match status" value="1"/>
</dbReference>
<feature type="domain" description="BZIP" evidence="11">
    <location>
        <begin position="42"/>
        <end position="92"/>
    </location>
</feature>
<dbReference type="InterPro" id="IPR046347">
    <property type="entry name" value="bZIP_sf"/>
</dbReference>
<proteinExistence type="inferred from homology"/>
<evidence type="ECO:0000256" key="3">
    <source>
        <dbReference type="ARBA" id="ARBA00023015"/>
    </source>
</evidence>
<protein>
    <recommendedName>
        <fullName evidence="2">Nuclear factor interleukin-3-regulated protein</fullName>
    </recommendedName>
</protein>
<dbReference type="AlphaFoldDB" id="A0A8T2JG17"/>
<evidence type="ECO:0000256" key="1">
    <source>
        <dbReference type="ARBA" id="ARBA00006079"/>
    </source>
</evidence>
<sequence>MESPLLPYSPSGEEQRVRVRACGGSSGAGRRKREFISDEKKDASYWEKRKKNNEAAKRSREKRRFHDLVLEGKVQALDEENGRLRSELLQLKLRFGLISAASFLESGKGLGNNMTSEPTSLLCSGENGTYTSSFLGMNSDSSEADSGGGAAMEGYSPCGSLSDLSDQSSRDSPEPGSYMDGRTTDSEFAHMCPSVNQSAAMLSAPRGGVILYRMGGLTVDPQQRQREDDDFPSYALLASQPLKCSTPPIRPPIFAHADPSPPHYQQLLKAALGNTEPLDSPKSNMLDYHSEDSADREGGYGYGPPEDPPHQESSPGVKLPHKLRLKGRPHGQESRGAERGQVTEVQDCVAGDL</sequence>
<evidence type="ECO:0000256" key="5">
    <source>
        <dbReference type="ARBA" id="ARBA00023125"/>
    </source>
</evidence>
<feature type="compositionally biased region" description="Basic residues" evidence="10">
    <location>
        <begin position="319"/>
        <end position="329"/>
    </location>
</feature>
<reference evidence="12" key="1">
    <citation type="thesis" date="2020" institute="ProQuest LLC" country="789 East Eisenhower Parkway, Ann Arbor, MI, USA">
        <title>Comparative Genomics and Chromosome Evolution.</title>
        <authorList>
            <person name="Mudd A.B."/>
        </authorList>
    </citation>
    <scope>NUCLEOTIDE SEQUENCE</scope>
    <source>
        <strain evidence="12">Female2</strain>
        <tissue evidence="12">Blood</tissue>
    </source>
</reference>
<evidence type="ECO:0000256" key="2">
    <source>
        <dbReference type="ARBA" id="ARBA00018259"/>
    </source>
</evidence>
<dbReference type="Pfam" id="PF07716">
    <property type="entry name" value="bZIP_2"/>
    <property type="match status" value="1"/>
</dbReference>
<dbReference type="Proteomes" id="UP000812440">
    <property type="component" value="Chromosome 3"/>
</dbReference>
<dbReference type="GO" id="GO:0003700">
    <property type="term" value="F:DNA-binding transcription factor activity"/>
    <property type="evidence" value="ECO:0007669"/>
    <property type="project" value="InterPro"/>
</dbReference>
<comment type="similarity">
    <text evidence="1">Belongs to the bZIP family. NFIL3 subfamily.</text>
</comment>
<gene>
    <name evidence="12" type="ORF">GDO86_006954</name>
</gene>
<dbReference type="InterPro" id="IPR004827">
    <property type="entry name" value="bZIP"/>
</dbReference>
<dbReference type="OrthoDB" id="6151507at2759"/>
<dbReference type="GO" id="GO:0005634">
    <property type="term" value="C:nucleus"/>
    <property type="evidence" value="ECO:0007669"/>
    <property type="project" value="TreeGrafter"/>
</dbReference>
<dbReference type="Gene3D" id="1.20.5.170">
    <property type="match status" value="1"/>
</dbReference>
<keyword evidence="13" id="KW-1185">Reference proteome</keyword>
<evidence type="ECO:0000256" key="10">
    <source>
        <dbReference type="SAM" id="MobiDB-lite"/>
    </source>
</evidence>
<dbReference type="PROSITE" id="PS50217">
    <property type="entry name" value="BZIP"/>
    <property type="match status" value="1"/>
</dbReference>
<evidence type="ECO:0000256" key="4">
    <source>
        <dbReference type="ARBA" id="ARBA00023108"/>
    </source>
</evidence>
<evidence type="ECO:0000313" key="13">
    <source>
        <dbReference type="Proteomes" id="UP000812440"/>
    </source>
</evidence>
<dbReference type="EMBL" id="JAACNH010000006">
    <property type="protein sequence ID" value="KAG8441406.1"/>
    <property type="molecule type" value="Genomic_DNA"/>
</dbReference>
<evidence type="ECO:0000256" key="8">
    <source>
        <dbReference type="ARBA" id="ARBA00053991"/>
    </source>
</evidence>
<dbReference type="FunFam" id="1.20.5.170:FF:000025">
    <property type="entry name" value="nuclear factor interleukin-3-regulated protein-like"/>
    <property type="match status" value="1"/>
</dbReference>
<feature type="region of interest" description="Disordered" evidence="10">
    <location>
        <begin position="138"/>
        <end position="184"/>
    </location>
</feature>
<accession>A0A8T2JG17</accession>
<dbReference type="PROSITE" id="PS00036">
    <property type="entry name" value="BZIP_BASIC"/>
    <property type="match status" value="1"/>
</dbReference>
<dbReference type="InterPro" id="IPR047229">
    <property type="entry name" value="NFIL3-like"/>
</dbReference>
<comment type="caution">
    <text evidence="12">The sequence shown here is derived from an EMBL/GenBank/DDBJ whole genome shotgun (WGS) entry which is preliminary data.</text>
</comment>
<keyword evidence="6" id="KW-0804">Transcription</keyword>
<dbReference type="GO" id="GO:0007623">
    <property type="term" value="P:circadian rhythm"/>
    <property type="evidence" value="ECO:0007669"/>
    <property type="project" value="TreeGrafter"/>
</dbReference>
<dbReference type="GO" id="GO:0003677">
    <property type="term" value="F:DNA binding"/>
    <property type="evidence" value="ECO:0007669"/>
    <property type="project" value="UniProtKB-KW"/>
</dbReference>
<dbReference type="PANTHER" id="PTHR15284:SF4">
    <property type="entry name" value="E4 BINDING PROTEIN 4-2"/>
    <property type="match status" value="1"/>
</dbReference>
<comment type="function">
    <text evidence="8">May act as a transcriptional regulator of a number of proteins of the circadian clock.</text>
</comment>
<name>A0A8T2JG17_9PIPI</name>
<evidence type="ECO:0000313" key="12">
    <source>
        <dbReference type="EMBL" id="KAG8441406.1"/>
    </source>
</evidence>
<keyword evidence="7" id="KW-0539">Nucleus</keyword>
<evidence type="ECO:0000259" key="11">
    <source>
        <dbReference type="PROSITE" id="PS50217"/>
    </source>
</evidence>
<keyword evidence="4" id="KW-0090">Biological rhythms</keyword>
<evidence type="ECO:0000256" key="7">
    <source>
        <dbReference type="ARBA" id="ARBA00023242"/>
    </source>
</evidence>
<dbReference type="SMART" id="SM00338">
    <property type="entry name" value="BRLZ"/>
    <property type="match status" value="1"/>
</dbReference>
<evidence type="ECO:0000256" key="6">
    <source>
        <dbReference type="ARBA" id="ARBA00023163"/>
    </source>
</evidence>
<keyword evidence="5" id="KW-0238">DNA-binding</keyword>
<evidence type="ECO:0000256" key="9">
    <source>
        <dbReference type="ARBA" id="ARBA00061957"/>
    </source>
</evidence>
<dbReference type="CDD" id="cd14694">
    <property type="entry name" value="bZIP_NFIL3"/>
    <property type="match status" value="1"/>
</dbReference>
<organism evidence="12 13">
    <name type="scientific">Hymenochirus boettgeri</name>
    <name type="common">Congo dwarf clawed frog</name>
    <dbReference type="NCBI Taxonomy" id="247094"/>
    <lineage>
        <taxon>Eukaryota</taxon>
        <taxon>Metazoa</taxon>
        <taxon>Chordata</taxon>
        <taxon>Craniata</taxon>
        <taxon>Vertebrata</taxon>
        <taxon>Euteleostomi</taxon>
        <taxon>Amphibia</taxon>
        <taxon>Batrachia</taxon>
        <taxon>Anura</taxon>
        <taxon>Pipoidea</taxon>
        <taxon>Pipidae</taxon>
        <taxon>Pipinae</taxon>
        <taxon>Hymenochirus</taxon>
    </lineage>
</organism>
<dbReference type="PANTHER" id="PTHR15284">
    <property type="entry name" value="NUCLEAR FACTOR INTERLEUKIN-3-REGULATED PROTEIN"/>
    <property type="match status" value="1"/>
</dbReference>
<feature type="compositionally biased region" description="Basic and acidic residues" evidence="10">
    <location>
        <begin position="288"/>
        <end position="298"/>
    </location>
</feature>
<dbReference type="InterPro" id="IPR047106">
    <property type="entry name" value="NFIL3-like_bZIP"/>
</dbReference>
<comment type="subunit">
    <text evidence="9">Homodimer. Binds DNA as a dimer.</text>
</comment>